<dbReference type="CDD" id="cd09272">
    <property type="entry name" value="RNase_HI_RT_Ty1"/>
    <property type="match status" value="1"/>
</dbReference>
<feature type="compositionally biased region" description="Polar residues" evidence="1">
    <location>
        <begin position="1"/>
        <end position="14"/>
    </location>
</feature>
<comment type="caution">
    <text evidence="2">The sequence shown here is derived from an EMBL/GenBank/DDBJ whole genome shotgun (WGS) entry which is preliminary data.</text>
</comment>
<feature type="region of interest" description="Disordered" evidence="1">
    <location>
        <begin position="1"/>
        <end position="34"/>
    </location>
</feature>
<dbReference type="EMBL" id="JBDFQZ010000008">
    <property type="protein sequence ID" value="KAK9697582.1"/>
    <property type="molecule type" value="Genomic_DNA"/>
</dbReference>
<evidence type="ECO:0000313" key="3">
    <source>
        <dbReference type="Proteomes" id="UP001443914"/>
    </source>
</evidence>
<proteinExistence type="predicted"/>
<keyword evidence="3" id="KW-1185">Reference proteome</keyword>
<gene>
    <name evidence="2" type="ORF">RND81_08G046600</name>
</gene>
<evidence type="ECO:0000313" key="2">
    <source>
        <dbReference type="EMBL" id="KAK9697582.1"/>
    </source>
</evidence>
<dbReference type="AlphaFoldDB" id="A0AAW1J3H5"/>
<organism evidence="2 3">
    <name type="scientific">Saponaria officinalis</name>
    <name type="common">Common soapwort</name>
    <name type="synonym">Lychnis saponaria</name>
    <dbReference type="NCBI Taxonomy" id="3572"/>
    <lineage>
        <taxon>Eukaryota</taxon>
        <taxon>Viridiplantae</taxon>
        <taxon>Streptophyta</taxon>
        <taxon>Embryophyta</taxon>
        <taxon>Tracheophyta</taxon>
        <taxon>Spermatophyta</taxon>
        <taxon>Magnoliopsida</taxon>
        <taxon>eudicotyledons</taxon>
        <taxon>Gunneridae</taxon>
        <taxon>Pentapetalae</taxon>
        <taxon>Caryophyllales</taxon>
        <taxon>Caryophyllaceae</taxon>
        <taxon>Caryophylleae</taxon>
        <taxon>Saponaria</taxon>
    </lineage>
</organism>
<evidence type="ECO:0000256" key="1">
    <source>
        <dbReference type="SAM" id="MobiDB-lite"/>
    </source>
</evidence>
<protein>
    <recommendedName>
        <fullName evidence="4">Retrovirus-related Pol polyprotein from transposon TNT 1-94</fullName>
    </recommendedName>
</protein>
<evidence type="ECO:0008006" key="4">
    <source>
        <dbReference type="Google" id="ProtNLM"/>
    </source>
</evidence>
<dbReference type="PANTHER" id="PTHR11439">
    <property type="entry name" value="GAG-POL-RELATED RETROTRANSPOSON"/>
    <property type="match status" value="1"/>
</dbReference>
<dbReference type="Proteomes" id="UP001443914">
    <property type="component" value="Unassembled WGS sequence"/>
</dbReference>
<name>A0AAW1J3H5_SAPOF</name>
<sequence>NENVIKETNASEQPQLRRGNRERRPSTRYSPEEYELIADEGEPQNYKEVLSSDYKEDWEKAMQEEMQSLHDNYTYDLVELPKGKRALRCKKSTSGYLTTFAGGAVSWQSKLQKCVTLSTTEAEYIAAAEACKEMLLLKNFLLELGQKQEKYILFCDNQSAIHLAKNPAYHLRSKYIDVRYHWIRDVLEEKKLQLVKIHTDDNWSDMMTKTI</sequence>
<reference evidence="2" key="1">
    <citation type="submission" date="2024-03" db="EMBL/GenBank/DDBJ databases">
        <title>WGS assembly of Saponaria officinalis var. Norfolk2.</title>
        <authorList>
            <person name="Jenkins J."/>
            <person name="Shu S."/>
            <person name="Grimwood J."/>
            <person name="Barry K."/>
            <person name="Goodstein D."/>
            <person name="Schmutz J."/>
            <person name="Leebens-Mack J."/>
            <person name="Osbourn A."/>
        </authorList>
    </citation>
    <scope>NUCLEOTIDE SEQUENCE [LARGE SCALE GENOMIC DNA]</scope>
    <source>
        <strain evidence="2">JIC</strain>
    </source>
</reference>
<dbReference type="PANTHER" id="PTHR11439:SF467">
    <property type="entry name" value="INTEGRASE CATALYTIC DOMAIN-CONTAINING PROTEIN"/>
    <property type="match status" value="1"/>
</dbReference>
<feature type="non-terminal residue" evidence="2">
    <location>
        <position position="1"/>
    </location>
</feature>
<accession>A0AAW1J3H5</accession>